<feature type="transmembrane region" description="Helical" evidence="8">
    <location>
        <begin position="126"/>
        <end position="145"/>
    </location>
</feature>
<dbReference type="GO" id="GO:0016872">
    <property type="term" value="F:intramolecular lyase activity"/>
    <property type="evidence" value="ECO:0007669"/>
    <property type="project" value="InterPro"/>
</dbReference>
<dbReference type="OrthoDB" id="326714at2"/>
<comment type="subcellular location">
    <subcellularLocation>
        <location evidence="1">Membrane</location>
        <topology evidence="1">Multi-pass membrane protein</topology>
    </subcellularLocation>
</comment>
<dbReference type="GO" id="GO:0045436">
    <property type="term" value="F:lycopene beta cyclase activity"/>
    <property type="evidence" value="ECO:0007669"/>
    <property type="project" value="UniProtKB-ARBA"/>
</dbReference>
<evidence type="ECO:0000313" key="10">
    <source>
        <dbReference type="EMBL" id="SEL99642.1"/>
    </source>
</evidence>
<reference evidence="11" key="1">
    <citation type="submission" date="2016-10" db="EMBL/GenBank/DDBJ databases">
        <authorList>
            <person name="Varghese N."/>
            <person name="Submissions S."/>
        </authorList>
    </citation>
    <scope>NUCLEOTIDE SEQUENCE [LARGE SCALE GENOMIC DNA]</scope>
    <source>
        <strain evidence="11">DSM 17044</strain>
    </source>
</reference>
<accession>A0A1H7URP1</accession>
<organism evidence="10 11">
    <name type="scientific">Stigmatella aurantiaca</name>
    <dbReference type="NCBI Taxonomy" id="41"/>
    <lineage>
        <taxon>Bacteria</taxon>
        <taxon>Pseudomonadati</taxon>
        <taxon>Myxococcota</taxon>
        <taxon>Myxococcia</taxon>
        <taxon>Myxococcales</taxon>
        <taxon>Cystobacterineae</taxon>
        <taxon>Archangiaceae</taxon>
        <taxon>Stigmatella</taxon>
    </lineage>
</organism>
<keyword evidence="11" id="KW-1185">Reference proteome</keyword>
<dbReference type="GO" id="GO:0016020">
    <property type="term" value="C:membrane"/>
    <property type="evidence" value="ECO:0007669"/>
    <property type="project" value="UniProtKB-SubCell"/>
</dbReference>
<feature type="transmembrane region" description="Helical" evidence="8">
    <location>
        <begin position="157"/>
        <end position="179"/>
    </location>
</feature>
<keyword evidence="7" id="KW-0413">Isomerase</keyword>
<dbReference type="RefSeq" id="WP_075008130.1">
    <property type="nucleotide sequence ID" value="NZ_FOAP01000010.1"/>
</dbReference>
<feature type="transmembrane region" description="Helical" evidence="8">
    <location>
        <begin position="71"/>
        <end position="90"/>
    </location>
</feature>
<comment type="pathway">
    <text evidence="2">Carotenoid biosynthesis.</text>
</comment>
<evidence type="ECO:0000256" key="7">
    <source>
        <dbReference type="ARBA" id="ARBA00023235"/>
    </source>
</evidence>
<feature type="transmembrane region" description="Helical" evidence="8">
    <location>
        <begin position="201"/>
        <end position="223"/>
    </location>
</feature>
<keyword evidence="6 8" id="KW-0472">Membrane</keyword>
<evidence type="ECO:0000256" key="3">
    <source>
        <dbReference type="ARBA" id="ARBA00022692"/>
    </source>
</evidence>
<evidence type="ECO:0000256" key="1">
    <source>
        <dbReference type="ARBA" id="ARBA00004141"/>
    </source>
</evidence>
<keyword evidence="4" id="KW-0125">Carotenoid biosynthesis</keyword>
<evidence type="ECO:0000256" key="8">
    <source>
        <dbReference type="SAM" id="Phobius"/>
    </source>
</evidence>
<keyword evidence="5 8" id="KW-1133">Transmembrane helix</keyword>
<name>A0A1H7URP1_STIAU</name>
<dbReference type="Pfam" id="PF18916">
    <property type="entry name" value="Lycopene_cyc"/>
    <property type="match status" value="1"/>
</dbReference>
<keyword evidence="3 8" id="KW-0812">Transmembrane</keyword>
<protein>
    <recommendedName>
        <fullName evidence="9">Lycopene cyclase domain-containing protein</fullName>
    </recommendedName>
</protein>
<gene>
    <name evidence="10" type="ORF">SAMN05444354_110168</name>
</gene>
<evidence type="ECO:0000256" key="4">
    <source>
        <dbReference type="ARBA" id="ARBA00022746"/>
    </source>
</evidence>
<feature type="transmembrane region" description="Helical" evidence="8">
    <location>
        <begin position="6"/>
        <end position="22"/>
    </location>
</feature>
<evidence type="ECO:0000259" key="9">
    <source>
        <dbReference type="Pfam" id="PF18916"/>
    </source>
</evidence>
<feature type="transmembrane region" description="Helical" evidence="8">
    <location>
        <begin position="102"/>
        <end position="120"/>
    </location>
</feature>
<evidence type="ECO:0000256" key="5">
    <source>
        <dbReference type="ARBA" id="ARBA00022989"/>
    </source>
</evidence>
<feature type="transmembrane region" description="Helical" evidence="8">
    <location>
        <begin position="29"/>
        <end position="48"/>
    </location>
</feature>
<dbReference type="EMBL" id="FOAP01000010">
    <property type="protein sequence ID" value="SEL99642.1"/>
    <property type="molecule type" value="Genomic_DNA"/>
</dbReference>
<proteinExistence type="predicted"/>
<feature type="domain" description="Lycopene cyclase" evidence="9">
    <location>
        <begin position="128"/>
        <end position="215"/>
    </location>
</feature>
<evidence type="ECO:0000313" key="11">
    <source>
        <dbReference type="Proteomes" id="UP000182719"/>
    </source>
</evidence>
<dbReference type="InterPro" id="IPR017825">
    <property type="entry name" value="Lycopene_cyclase_dom"/>
</dbReference>
<dbReference type="GO" id="GO:0016117">
    <property type="term" value="P:carotenoid biosynthetic process"/>
    <property type="evidence" value="ECO:0007669"/>
    <property type="project" value="UniProtKB-KW"/>
</dbReference>
<sequence>MPYDFLVLALLFLVPGIVIAFLRPDLRWLMARAALLALPFAATEWLFYPEYWSPRFLFGLADRIGFGIEDVLFVAGLGAFSSTAYAVAFRQGVRLREGVSRPWRRGALAIVAVLALAGALRMVGVPILYAAVVAMGLGAGGVLWARRDLWGPGVLGALVSMGLYLGLCLIFAALVPGVFERAWRPSLLLPGKFLGVPLDELLYGLGAGLAATVFPAWAFGFGFTPLSRR</sequence>
<dbReference type="AlphaFoldDB" id="A0A1H7URP1"/>
<dbReference type="Proteomes" id="UP000182719">
    <property type="component" value="Unassembled WGS sequence"/>
</dbReference>
<evidence type="ECO:0000256" key="2">
    <source>
        <dbReference type="ARBA" id="ARBA00004829"/>
    </source>
</evidence>
<evidence type="ECO:0000256" key="6">
    <source>
        <dbReference type="ARBA" id="ARBA00023136"/>
    </source>
</evidence>